<gene>
    <name evidence="2" type="ORF">RND81_06G146900</name>
</gene>
<protein>
    <submittedName>
        <fullName evidence="2">Uncharacterized protein</fullName>
    </submittedName>
</protein>
<feature type="compositionally biased region" description="Basic and acidic residues" evidence="1">
    <location>
        <begin position="87"/>
        <end position="104"/>
    </location>
</feature>
<proteinExistence type="predicted"/>
<reference evidence="2" key="1">
    <citation type="submission" date="2024-03" db="EMBL/GenBank/DDBJ databases">
        <title>WGS assembly of Saponaria officinalis var. Norfolk2.</title>
        <authorList>
            <person name="Jenkins J."/>
            <person name="Shu S."/>
            <person name="Grimwood J."/>
            <person name="Barry K."/>
            <person name="Goodstein D."/>
            <person name="Schmutz J."/>
            <person name="Leebens-Mack J."/>
            <person name="Osbourn A."/>
        </authorList>
    </citation>
    <scope>NUCLEOTIDE SEQUENCE [LARGE SCALE GENOMIC DNA]</scope>
    <source>
        <strain evidence="2">JIC</strain>
    </source>
</reference>
<evidence type="ECO:0000256" key="1">
    <source>
        <dbReference type="SAM" id="MobiDB-lite"/>
    </source>
</evidence>
<sequence>MRRILRRKYNQRRTAYISRRTVRRIDLKLWAPRTEIMGRRKKICATDSPSRNVYWRRILRRTVRRIKFLTKNQTTRVTSVSIPFQPKLKERERERERERKENAREKKKKKSPVPRSPPPPPSPTTPVTAPPPPLS</sequence>
<organism evidence="2 3">
    <name type="scientific">Saponaria officinalis</name>
    <name type="common">Common soapwort</name>
    <name type="synonym">Lychnis saponaria</name>
    <dbReference type="NCBI Taxonomy" id="3572"/>
    <lineage>
        <taxon>Eukaryota</taxon>
        <taxon>Viridiplantae</taxon>
        <taxon>Streptophyta</taxon>
        <taxon>Embryophyta</taxon>
        <taxon>Tracheophyta</taxon>
        <taxon>Spermatophyta</taxon>
        <taxon>Magnoliopsida</taxon>
        <taxon>eudicotyledons</taxon>
        <taxon>Gunneridae</taxon>
        <taxon>Pentapetalae</taxon>
        <taxon>Caryophyllales</taxon>
        <taxon>Caryophyllaceae</taxon>
        <taxon>Caryophylleae</taxon>
        <taxon>Saponaria</taxon>
    </lineage>
</organism>
<name>A0AAW1KAL1_SAPOF</name>
<feature type="region of interest" description="Disordered" evidence="1">
    <location>
        <begin position="74"/>
        <end position="135"/>
    </location>
</feature>
<evidence type="ECO:0000313" key="3">
    <source>
        <dbReference type="Proteomes" id="UP001443914"/>
    </source>
</evidence>
<keyword evidence="3" id="KW-1185">Reference proteome</keyword>
<dbReference type="AlphaFoldDB" id="A0AAW1KAL1"/>
<comment type="caution">
    <text evidence="2">The sequence shown here is derived from an EMBL/GenBank/DDBJ whole genome shotgun (WGS) entry which is preliminary data.</text>
</comment>
<dbReference type="EMBL" id="JBDFQZ010000006">
    <property type="protein sequence ID" value="KAK9715163.1"/>
    <property type="molecule type" value="Genomic_DNA"/>
</dbReference>
<accession>A0AAW1KAL1</accession>
<dbReference type="Proteomes" id="UP001443914">
    <property type="component" value="Unassembled WGS sequence"/>
</dbReference>
<feature type="compositionally biased region" description="Pro residues" evidence="1">
    <location>
        <begin position="114"/>
        <end position="135"/>
    </location>
</feature>
<evidence type="ECO:0000313" key="2">
    <source>
        <dbReference type="EMBL" id="KAK9715163.1"/>
    </source>
</evidence>